<comment type="caution">
    <text evidence="1">The sequence shown here is derived from an EMBL/GenBank/DDBJ whole genome shotgun (WGS) entry which is preliminary data.</text>
</comment>
<sequence>MLNLEAPGTESPGCILRQGLSLSEPEALPPPPPPLPLPLDVFLRDNPQVPALIRDVIVVIICHICNHVDEGPLGKEIISSSKNLFGVLMTREDRALMTVVDEFFWTSLGSELSSTSHGVMLCIRCSFPSSVGVAGMGSDT</sequence>
<evidence type="ECO:0000313" key="1">
    <source>
        <dbReference type="EMBL" id="TNN63788.1"/>
    </source>
</evidence>
<dbReference type="EMBL" id="SRLO01000266">
    <property type="protein sequence ID" value="TNN63788.1"/>
    <property type="molecule type" value="Genomic_DNA"/>
</dbReference>
<keyword evidence="2" id="KW-1185">Reference proteome</keyword>
<dbReference type="AlphaFoldDB" id="A0A4Z2HD45"/>
<reference evidence="1 2" key="1">
    <citation type="submission" date="2019-03" db="EMBL/GenBank/DDBJ databases">
        <title>First draft genome of Liparis tanakae, snailfish: a comprehensive survey of snailfish specific genes.</title>
        <authorList>
            <person name="Kim W."/>
            <person name="Song I."/>
            <person name="Jeong J.-H."/>
            <person name="Kim D."/>
            <person name="Kim S."/>
            <person name="Ryu S."/>
            <person name="Song J.Y."/>
            <person name="Lee S.K."/>
        </authorList>
    </citation>
    <scope>NUCLEOTIDE SEQUENCE [LARGE SCALE GENOMIC DNA]</scope>
    <source>
        <tissue evidence="1">Muscle</tissue>
    </source>
</reference>
<organism evidence="1 2">
    <name type="scientific">Liparis tanakae</name>
    <name type="common">Tanaka's snailfish</name>
    <dbReference type="NCBI Taxonomy" id="230148"/>
    <lineage>
        <taxon>Eukaryota</taxon>
        <taxon>Metazoa</taxon>
        <taxon>Chordata</taxon>
        <taxon>Craniata</taxon>
        <taxon>Vertebrata</taxon>
        <taxon>Euteleostomi</taxon>
        <taxon>Actinopterygii</taxon>
        <taxon>Neopterygii</taxon>
        <taxon>Teleostei</taxon>
        <taxon>Neoteleostei</taxon>
        <taxon>Acanthomorphata</taxon>
        <taxon>Eupercaria</taxon>
        <taxon>Perciformes</taxon>
        <taxon>Cottioidei</taxon>
        <taxon>Cottales</taxon>
        <taxon>Liparidae</taxon>
        <taxon>Liparis</taxon>
    </lineage>
</organism>
<dbReference type="Proteomes" id="UP000314294">
    <property type="component" value="Unassembled WGS sequence"/>
</dbReference>
<accession>A0A4Z2HD45</accession>
<evidence type="ECO:0000313" key="2">
    <source>
        <dbReference type="Proteomes" id="UP000314294"/>
    </source>
</evidence>
<name>A0A4Z2HD45_9TELE</name>
<proteinExistence type="predicted"/>
<protein>
    <submittedName>
        <fullName evidence="1">Uncharacterized protein</fullName>
    </submittedName>
</protein>
<gene>
    <name evidence="1" type="ORF">EYF80_025990</name>
</gene>